<evidence type="ECO:0000313" key="2">
    <source>
        <dbReference type="EMBL" id="TCT12639.1"/>
    </source>
</evidence>
<gene>
    <name evidence="2" type="ORF">EDC22_102324</name>
</gene>
<dbReference type="EMBL" id="SMAK01000002">
    <property type="protein sequence ID" value="TCT12639.1"/>
    <property type="molecule type" value="Genomic_DNA"/>
</dbReference>
<organism evidence="2 3">
    <name type="scientific">Tepidamorphus gemmatus</name>
    <dbReference type="NCBI Taxonomy" id="747076"/>
    <lineage>
        <taxon>Bacteria</taxon>
        <taxon>Pseudomonadati</taxon>
        <taxon>Pseudomonadota</taxon>
        <taxon>Alphaproteobacteria</taxon>
        <taxon>Hyphomicrobiales</taxon>
        <taxon>Tepidamorphaceae</taxon>
        <taxon>Tepidamorphus</taxon>
    </lineage>
</organism>
<dbReference type="RefSeq" id="WP_165926791.1">
    <property type="nucleotide sequence ID" value="NZ_SMAK01000002.1"/>
</dbReference>
<protein>
    <submittedName>
        <fullName evidence="2">Putative membrane-anchored protein</fullName>
    </submittedName>
</protein>
<name>A0A4R3MFK7_9HYPH</name>
<accession>A0A4R3MFK7</accession>
<dbReference type="AlphaFoldDB" id="A0A4R3MFK7"/>
<evidence type="ECO:0000313" key="3">
    <source>
        <dbReference type="Proteomes" id="UP000295678"/>
    </source>
</evidence>
<proteinExistence type="predicted"/>
<feature type="transmembrane region" description="Helical" evidence="1">
    <location>
        <begin position="12"/>
        <end position="31"/>
    </location>
</feature>
<keyword evidence="3" id="KW-1185">Reference proteome</keyword>
<comment type="caution">
    <text evidence="2">The sequence shown here is derived from an EMBL/GenBank/DDBJ whole genome shotgun (WGS) entry which is preliminary data.</text>
</comment>
<dbReference type="InterPro" id="IPR025833">
    <property type="entry name" value="GDYXXLXY"/>
</dbReference>
<keyword evidence="1" id="KW-1133">Transmembrane helix</keyword>
<reference evidence="2 3" key="1">
    <citation type="submission" date="2019-03" db="EMBL/GenBank/DDBJ databases">
        <title>Genomic Encyclopedia of Type Strains, Phase IV (KMG-IV): sequencing the most valuable type-strain genomes for metagenomic binning, comparative biology and taxonomic classification.</title>
        <authorList>
            <person name="Goeker M."/>
        </authorList>
    </citation>
    <scope>NUCLEOTIDE SEQUENCE [LARGE SCALE GENOMIC DNA]</scope>
    <source>
        <strain evidence="2 3">DSM 19345</strain>
    </source>
</reference>
<evidence type="ECO:0000256" key="1">
    <source>
        <dbReference type="SAM" id="Phobius"/>
    </source>
</evidence>
<dbReference type="Proteomes" id="UP000295678">
    <property type="component" value="Unassembled WGS sequence"/>
</dbReference>
<keyword evidence="1" id="KW-0812">Transmembrane</keyword>
<keyword evidence="1" id="KW-0472">Membrane</keyword>
<dbReference type="Pfam" id="PF14345">
    <property type="entry name" value="GDYXXLXY"/>
    <property type="match status" value="1"/>
</dbReference>
<sequence length="203" mass="22067">MSLASAPGAGLWARLAAILVIQAAALGWMIYERAELLRTGTEVRLAVVPIDPRDLFRGDYVTLTYDISLLRPQVIGGDTGFDVNDPIWVTLDTSLAGPAQPQGVFRHRPPTLPGQAVIRGRVERIFSGIQPRDAPDACPAPCTTLEVDYGISQYFVPEGEGRSLETLRNDSRVSVVAAVNSRGRAAIKQLLVDGVVRYQEPLF</sequence>